<keyword evidence="2 7" id="KW-0812">Transmembrane</keyword>
<evidence type="ECO:0000256" key="4">
    <source>
        <dbReference type="ARBA" id="ARBA00023002"/>
    </source>
</evidence>
<feature type="transmembrane region" description="Helical" evidence="7">
    <location>
        <begin position="20"/>
        <end position="42"/>
    </location>
</feature>
<reference evidence="10" key="1">
    <citation type="journal article" date="2019" name="Int. J. Syst. Evol. Microbiol.">
        <title>The Global Catalogue of Microorganisms (GCM) 10K type strain sequencing project: providing services to taxonomists for standard genome sequencing and annotation.</title>
        <authorList>
            <consortium name="The Broad Institute Genomics Platform"/>
            <consortium name="The Broad Institute Genome Sequencing Center for Infectious Disease"/>
            <person name="Wu L."/>
            <person name="Ma J."/>
        </authorList>
    </citation>
    <scope>NUCLEOTIDE SEQUENCE [LARGE SCALE GENOMIC DNA]</scope>
    <source>
        <strain evidence="10">CCUG 55074</strain>
    </source>
</reference>
<feature type="domain" description="Fatty acid hydroxylase" evidence="8">
    <location>
        <begin position="166"/>
        <end position="297"/>
    </location>
</feature>
<organism evidence="9 10">
    <name type="scientific">Phenylobacterium conjunctum</name>
    <dbReference type="NCBI Taxonomy" id="1298959"/>
    <lineage>
        <taxon>Bacteria</taxon>
        <taxon>Pseudomonadati</taxon>
        <taxon>Pseudomonadota</taxon>
        <taxon>Alphaproteobacteria</taxon>
        <taxon>Caulobacterales</taxon>
        <taxon>Caulobacteraceae</taxon>
        <taxon>Phenylobacterium</taxon>
    </lineage>
</organism>
<keyword evidence="10" id="KW-1185">Reference proteome</keyword>
<keyword evidence="4 9" id="KW-0560">Oxidoreductase</keyword>
<feature type="transmembrane region" description="Helical" evidence="7">
    <location>
        <begin position="154"/>
        <end position="175"/>
    </location>
</feature>
<evidence type="ECO:0000256" key="1">
    <source>
        <dbReference type="ARBA" id="ARBA00004127"/>
    </source>
</evidence>
<accession>A0ABW3T3V2</accession>
<comment type="subcellular location">
    <subcellularLocation>
        <location evidence="1">Endomembrane system</location>
        <topology evidence="1">Multi-pass membrane protein</topology>
    </subcellularLocation>
</comment>
<evidence type="ECO:0000256" key="3">
    <source>
        <dbReference type="ARBA" id="ARBA00022989"/>
    </source>
</evidence>
<evidence type="ECO:0000313" key="9">
    <source>
        <dbReference type="EMBL" id="MFD1191503.1"/>
    </source>
</evidence>
<evidence type="ECO:0000313" key="10">
    <source>
        <dbReference type="Proteomes" id="UP001597216"/>
    </source>
</evidence>
<dbReference type="Pfam" id="PF04116">
    <property type="entry name" value="FA_hydroxylase"/>
    <property type="match status" value="1"/>
</dbReference>
<dbReference type="InterPro" id="IPR006694">
    <property type="entry name" value="Fatty_acid_hydroxylase"/>
</dbReference>
<evidence type="ECO:0000256" key="2">
    <source>
        <dbReference type="ARBA" id="ARBA00022692"/>
    </source>
</evidence>
<evidence type="ECO:0000256" key="5">
    <source>
        <dbReference type="ARBA" id="ARBA00023098"/>
    </source>
</evidence>
<protein>
    <submittedName>
        <fullName evidence="9">Sterol desaturase family protein</fullName>
        <ecNumber evidence="9">1.-.-.-</ecNumber>
    </submittedName>
</protein>
<dbReference type="InterPro" id="IPR051689">
    <property type="entry name" value="Sterol_desaturase/TMEM195"/>
</dbReference>
<feature type="transmembrane region" description="Helical" evidence="7">
    <location>
        <begin position="224"/>
        <end position="248"/>
    </location>
</feature>
<dbReference type="EMBL" id="JBHTLQ010000028">
    <property type="protein sequence ID" value="MFD1191503.1"/>
    <property type="molecule type" value="Genomic_DNA"/>
</dbReference>
<evidence type="ECO:0000259" key="8">
    <source>
        <dbReference type="Pfam" id="PF04116"/>
    </source>
</evidence>
<evidence type="ECO:0000256" key="6">
    <source>
        <dbReference type="ARBA" id="ARBA00023136"/>
    </source>
</evidence>
<keyword evidence="3 7" id="KW-1133">Transmembrane helix</keyword>
<keyword evidence="6 7" id="KW-0472">Membrane</keyword>
<dbReference type="EC" id="1.-.-.-" evidence="9"/>
<dbReference type="RefSeq" id="WP_377353878.1">
    <property type="nucleotide sequence ID" value="NZ_JBHTLQ010000028.1"/>
</dbReference>
<comment type="caution">
    <text evidence="9">The sequence shown here is derived from an EMBL/GenBank/DDBJ whole genome shotgun (WGS) entry which is preliminary data.</text>
</comment>
<dbReference type="PANTHER" id="PTHR21624">
    <property type="entry name" value="STEROL DESATURASE-RELATED PROTEIN"/>
    <property type="match status" value="1"/>
</dbReference>
<sequence length="341" mass="38724">MTHTADGLLGSDDPKRAGLGRAAILGALGVYAGLLALGWWALMRFTPDDVSLSLAGRHLEVHNVHDRLLRDGAVILTLLPLAFWIECLVVGWERCSLRRLFADRTPSLKTDLSVLVLGQGHVLDLVSKVLTLGAGVFASVWLRDRIAAATGFQVDASALPFLVQLVIYFYAYTFFDYWTHRFDHGRFFWPLHRYHHSARDFGVVTAARQHPAAFLGPFIVNLPMAFLGASPSVMIWVNVLVTGIGFLIHSEIKSDWGWVGRWIVQSPLHHRLHHKLDMTEKTGHFGVAPIWDRLFGTWYDNAHKYPEIGVSAPYRHGYFIVPDMARDYWHFWSGWFVRRTE</sequence>
<dbReference type="Proteomes" id="UP001597216">
    <property type="component" value="Unassembled WGS sequence"/>
</dbReference>
<name>A0ABW3T3V2_9CAUL</name>
<evidence type="ECO:0000256" key="7">
    <source>
        <dbReference type="SAM" id="Phobius"/>
    </source>
</evidence>
<feature type="transmembrane region" description="Helical" evidence="7">
    <location>
        <begin position="73"/>
        <end position="92"/>
    </location>
</feature>
<dbReference type="PANTHER" id="PTHR21624:SF1">
    <property type="entry name" value="ALKYLGLYCEROL MONOOXYGENASE"/>
    <property type="match status" value="1"/>
</dbReference>
<gene>
    <name evidence="9" type="ORF">ACFQ27_13010</name>
</gene>
<dbReference type="GO" id="GO:0016491">
    <property type="term" value="F:oxidoreductase activity"/>
    <property type="evidence" value="ECO:0007669"/>
    <property type="project" value="UniProtKB-KW"/>
</dbReference>
<proteinExistence type="predicted"/>
<keyword evidence="5" id="KW-0443">Lipid metabolism</keyword>